<proteinExistence type="predicted"/>
<dbReference type="Proteomes" id="UP001162972">
    <property type="component" value="Chromosome 6"/>
</dbReference>
<feature type="chain" id="PRO_5041923163" description="Strictosidine synthase conserved region domain-containing protein" evidence="1">
    <location>
        <begin position="18"/>
        <end position="70"/>
    </location>
</feature>
<name>A0AAD6JLF8_9ROSI</name>
<dbReference type="AlphaFoldDB" id="A0AAD6JLF8"/>
<protein>
    <recommendedName>
        <fullName evidence="4">Strictosidine synthase conserved region domain-containing protein</fullName>
    </recommendedName>
</protein>
<organism evidence="2 3">
    <name type="scientific">Salix udensis</name>
    <dbReference type="NCBI Taxonomy" id="889485"/>
    <lineage>
        <taxon>Eukaryota</taxon>
        <taxon>Viridiplantae</taxon>
        <taxon>Streptophyta</taxon>
        <taxon>Embryophyta</taxon>
        <taxon>Tracheophyta</taxon>
        <taxon>Spermatophyta</taxon>
        <taxon>Magnoliopsida</taxon>
        <taxon>eudicotyledons</taxon>
        <taxon>Gunneridae</taxon>
        <taxon>Pentapetalae</taxon>
        <taxon>rosids</taxon>
        <taxon>fabids</taxon>
        <taxon>Malpighiales</taxon>
        <taxon>Salicaceae</taxon>
        <taxon>Saliceae</taxon>
        <taxon>Salix</taxon>
    </lineage>
</organism>
<reference evidence="2 3" key="1">
    <citation type="journal article" date="2023" name="Int. J. Mol. Sci.">
        <title>De Novo Assembly and Annotation of 11 Diverse Shrub Willow (Salix) Genomes Reveals Novel Gene Organization in Sex-Linked Regions.</title>
        <authorList>
            <person name="Hyden B."/>
            <person name="Feng K."/>
            <person name="Yates T.B."/>
            <person name="Jawdy S."/>
            <person name="Cereghino C."/>
            <person name="Smart L.B."/>
            <person name="Muchero W."/>
        </authorList>
    </citation>
    <scope>NUCLEOTIDE SEQUENCE [LARGE SCALE GENOMIC DNA]</scope>
    <source>
        <tissue evidence="2">Shoot tip</tissue>
    </source>
</reference>
<gene>
    <name evidence="2" type="ORF">OIU84_010739</name>
</gene>
<sequence>MALSGLLYCRWWLTGWSLCTPDGKITRKFDDPDGKVMSFVTTAFEFEDHLYLGTLNNNFIGKLKLNPTNS</sequence>
<keyword evidence="1" id="KW-0732">Signal</keyword>
<keyword evidence="3" id="KW-1185">Reference proteome</keyword>
<dbReference type="EMBL" id="JAPFFJ010000016">
    <property type="protein sequence ID" value="KAJ6407296.1"/>
    <property type="molecule type" value="Genomic_DNA"/>
</dbReference>
<accession>A0AAD6JLF8</accession>
<feature type="signal peptide" evidence="1">
    <location>
        <begin position="1"/>
        <end position="17"/>
    </location>
</feature>
<evidence type="ECO:0008006" key="4">
    <source>
        <dbReference type="Google" id="ProtNLM"/>
    </source>
</evidence>
<evidence type="ECO:0000313" key="3">
    <source>
        <dbReference type="Proteomes" id="UP001162972"/>
    </source>
</evidence>
<evidence type="ECO:0000256" key="1">
    <source>
        <dbReference type="SAM" id="SignalP"/>
    </source>
</evidence>
<comment type="caution">
    <text evidence="2">The sequence shown here is derived from an EMBL/GenBank/DDBJ whole genome shotgun (WGS) entry which is preliminary data.</text>
</comment>
<evidence type="ECO:0000313" key="2">
    <source>
        <dbReference type="EMBL" id="KAJ6407296.1"/>
    </source>
</evidence>